<evidence type="ECO:0000313" key="2">
    <source>
        <dbReference type="EMBL" id="ADI00869.1"/>
    </source>
</evidence>
<feature type="compositionally biased region" description="Basic and acidic residues" evidence="1">
    <location>
        <begin position="133"/>
        <end position="164"/>
    </location>
</feature>
<dbReference type="KEGG" id="slp:Slip_0062"/>
<evidence type="ECO:0000256" key="1">
    <source>
        <dbReference type="SAM" id="MobiDB-lite"/>
    </source>
</evidence>
<name>D7CIK4_SYNLT</name>
<dbReference type="HOGENOM" id="CLU_1342697_0_0_9"/>
<feature type="compositionally biased region" description="Basic residues" evidence="1">
    <location>
        <begin position="116"/>
        <end position="130"/>
    </location>
</feature>
<accession>D7CIK4</accession>
<dbReference type="STRING" id="643648.Slip_0062"/>
<sequence length="204" mass="22979">MTILFSLKRNALALVRAVSIRARLSYYIVRNREESGQSLSFGQTEQSSGGGCAVQGYYTIKEVAKQLDRSEAEVIELINAHLIPNSLVRVDEGVLLGPAGARRLLQLVKAENERTRRSRRPQRTLARRWHPQQGERSRGEEAESCNDKPSEGKELPLTGEKKNGNEGCDSTNLESEQRMSKSWSEYPWPLSEWVRLTGKAPGRK</sequence>
<gene>
    <name evidence="2" type="ordered locus">Slip_0062</name>
</gene>
<evidence type="ECO:0000313" key="3">
    <source>
        <dbReference type="Proteomes" id="UP000000378"/>
    </source>
</evidence>
<keyword evidence="3" id="KW-1185">Reference proteome</keyword>
<protein>
    <submittedName>
        <fullName evidence="2">Uncharacterized protein</fullName>
    </submittedName>
</protein>
<proteinExistence type="predicted"/>
<feature type="region of interest" description="Disordered" evidence="1">
    <location>
        <begin position="111"/>
        <end position="183"/>
    </location>
</feature>
<reference evidence="2 3" key="2">
    <citation type="journal article" date="2010" name="Stand. Genomic Sci.">
        <title>Complete genome sequence of Syntrophothermus lipocalidus type strain (TGB-C1).</title>
        <authorList>
            <person name="Djao O.D."/>
            <person name="Zhang X."/>
            <person name="Lucas S."/>
            <person name="Lapidus A."/>
            <person name="Del Rio T.G."/>
            <person name="Nolan M."/>
            <person name="Tice H."/>
            <person name="Cheng J.F."/>
            <person name="Han C."/>
            <person name="Tapia R."/>
            <person name="Goodwin L."/>
            <person name="Pitluck S."/>
            <person name="Liolios K."/>
            <person name="Ivanova N."/>
            <person name="Mavromatis K."/>
            <person name="Mikhailova N."/>
            <person name="Ovchinnikova G."/>
            <person name="Pati A."/>
            <person name="Brambilla E."/>
            <person name="Chen A."/>
            <person name="Palaniappan K."/>
            <person name="Land M."/>
            <person name="Hauser L."/>
            <person name="Chang Y.J."/>
            <person name="Jeffries C.D."/>
            <person name="Rohde M."/>
            <person name="Sikorski J."/>
            <person name="Spring S."/>
            <person name="Goker M."/>
            <person name="Detter J.C."/>
            <person name="Woyke T."/>
            <person name="Bristow J."/>
            <person name="Eisen J.A."/>
            <person name="Markowitz V."/>
            <person name="Hugenholtz P."/>
            <person name="Kyrpides N.C."/>
            <person name="Klenk H.P."/>
        </authorList>
    </citation>
    <scope>NUCLEOTIDE SEQUENCE [LARGE SCALE GENOMIC DNA]</scope>
    <source>
        <strain evidence="3">DSM 12680 / TGB-C1</strain>
    </source>
</reference>
<reference evidence="3" key="1">
    <citation type="journal article" date="2010" name="Stand. Genomic Sci.">
        <title>Complete genome sequence of Syntrophothermus lipocalidus type strain (TGB-C1T).</title>
        <authorList>
            <consortium name="US DOE Joint Genome Institute (JGI-PGF)"/>
            <person name="Djao O."/>
            <person name="Zhang X."/>
            <person name="Lucas S."/>
            <person name="Lapidus A."/>
            <person name="Glavina Del Rio T."/>
            <person name="Nolan M."/>
            <person name="Tice H."/>
            <person name="Cheng J."/>
            <person name="Han C."/>
            <person name="Tapia R."/>
            <person name="Goodwin L."/>
            <person name="Pitluck S."/>
            <person name="Liolios K."/>
            <person name="Ivanova N."/>
            <person name="Mavromatis K."/>
            <person name="Mikhailova N."/>
            <person name="Ovchinnikova G."/>
            <person name="Pati A."/>
            <person name="Brambilla E."/>
            <person name="Chen A."/>
            <person name="Palaniappan K."/>
            <person name="Land M."/>
            <person name="Hauser L."/>
            <person name="Chang Y."/>
            <person name="Jeffries C."/>
            <person name="Rohde M."/>
            <person name="Sikorski J."/>
            <person name="Spring S."/>
            <person name="Goker M."/>
            <person name="Detter J."/>
            <person name="Woyke T."/>
            <person name="Bristow J."/>
            <person name="Eisen J."/>
            <person name="Markowitz V."/>
            <person name="Hugenholtz P."/>
            <person name="Kyrpides N."/>
            <person name="Klenk H."/>
        </authorList>
    </citation>
    <scope>NUCLEOTIDE SEQUENCE [LARGE SCALE GENOMIC DNA]</scope>
    <source>
        <strain evidence="3">DSM 12680 / TGB-C1</strain>
    </source>
</reference>
<dbReference type="AlphaFoldDB" id="D7CIK4"/>
<dbReference type="Proteomes" id="UP000000378">
    <property type="component" value="Chromosome"/>
</dbReference>
<dbReference type="EMBL" id="CP002048">
    <property type="protein sequence ID" value="ADI00869.1"/>
    <property type="molecule type" value="Genomic_DNA"/>
</dbReference>
<organism evidence="2 3">
    <name type="scientific">Syntrophothermus lipocalidus (strain DSM 12680 / TGB-C1)</name>
    <dbReference type="NCBI Taxonomy" id="643648"/>
    <lineage>
        <taxon>Bacteria</taxon>
        <taxon>Bacillati</taxon>
        <taxon>Bacillota</taxon>
        <taxon>Clostridia</taxon>
        <taxon>Eubacteriales</taxon>
        <taxon>Syntrophomonadaceae</taxon>
        <taxon>Syntrophothermus</taxon>
    </lineage>
</organism>